<dbReference type="AlphaFoldDB" id="A0A5E4TA94"/>
<feature type="domain" description="HipA-like C-terminal" evidence="4">
    <location>
        <begin position="147"/>
        <end position="388"/>
    </location>
</feature>
<protein>
    <submittedName>
        <fullName evidence="6">Toxin HipA</fullName>
    </submittedName>
</protein>
<evidence type="ECO:0000313" key="6">
    <source>
        <dbReference type="EMBL" id="VVD85040.1"/>
    </source>
</evidence>
<dbReference type="OrthoDB" id="9805913at2"/>
<dbReference type="InterPro" id="IPR012893">
    <property type="entry name" value="HipA-like_C"/>
</dbReference>
<evidence type="ECO:0000256" key="2">
    <source>
        <dbReference type="ARBA" id="ARBA00022679"/>
    </source>
</evidence>
<dbReference type="GO" id="GO:0005829">
    <property type="term" value="C:cytosol"/>
    <property type="evidence" value="ECO:0007669"/>
    <property type="project" value="TreeGrafter"/>
</dbReference>
<evidence type="ECO:0000256" key="1">
    <source>
        <dbReference type="ARBA" id="ARBA00010164"/>
    </source>
</evidence>
<name>A0A5E4TA94_9BURK</name>
<evidence type="ECO:0000259" key="5">
    <source>
        <dbReference type="Pfam" id="PF13657"/>
    </source>
</evidence>
<feature type="domain" description="HipA N-terminal subdomain 1" evidence="5">
    <location>
        <begin position="6"/>
        <end position="107"/>
    </location>
</feature>
<dbReference type="GO" id="GO:0004674">
    <property type="term" value="F:protein serine/threonine kinase activity"/>
    <property type="evidence" value="ECO:0007669"/>
    <property type="project" value="TreeGrafter"/>
</dbReference>
<keyword evidence="3" id="KW-0418">Kinase</keyword>
<gene>
    <name evidence="6" type="ORF">PFI31113_01316</name>
</gene>
<evidence type="ECO:0000256" key="3">
    <source>
        <dbReference type="ARBA" id="ARBA00022777"/>
    </source>
</evidence>
<sequence length="429" mass="48067">MTERSLKVFSNGQHMGSLTDTDGVWSFGYAPEWLSFEQRFELAPAFPLNEKIVIDGSSQRPVQWFFDNLLPEEAMRIALAKEAKLESEDSWGLLAYYGRESAGSLTLLPPGESDDAGGRRALPYDALEARIQAMPSAPITADAPKRMSAAGAQQKLLVILDTAHDNQLFEPEGNEPSTHILKPDMRHTGYPHSAVNEFYTMRLARAVGLPVPNTYLLRVPAACYVVERFDRNFKTSPTQRIHTLDALQLLTRDRTFKYHSANAESLSACIERQSVKALSRTAIYRWAVFNVLVGNGDNHLKNVSFFSLPSGYALAPFYDLLSTVAYHTPENYGWSQWPNVELAMRIGKATHFADVTREELVKFGEVLSLNEKQATAMLDDVITKVQEQAEPLRASIERDYNLSGGEARLLRTIVNMPIKEMTIRLGAKH</sequence>
<dbReference type="Gene3D" id="1.10.1070.20">
    <property type="match status" value="1"/>
</dbReference>
<dbReference type="Pfam" id="PF13657">
    <property type="entry name" value="Couple_hipA"/>
    <property type="match status" value="1"/>
</dbReference>
<reference evidence="6 7" key="1">
    <citation type="submission" date="2019-08" db="EMBL/GenBank/DDBJ databases">
        <authorList>
            <person name="Peeters C."/>
        </authorList>
    </citation>
    <scope>NUCLEOTIDE SEQUENCE [LARGE SCALE GENOMIC DNA]</scope>
    <source>
        <strain evidence="6 7">LMG 31113</strain>
    </source>
</reference>
<dbReference type="InterPro" id="IPR052028">
    <property type="entry name" value="HipA_Ser/Thr_kinase"/>
</dbReference>
<organism evidence="6 7">
    <name type="scientific">Pandoraea fibrosis</name>
    <dbReference type="NCBI Taxonomy" id="1891094"/>
    <lineage>
        <taxon>Bacteria</taxon>
        <taxon>Pseudomonadati</taxon>
        <taxon>Pseudomonadota</taxon>
        <taxon>Betaproteobacteria</taxon>
        <taxon>Burkholderiales</taxon>
        <taxon>Burkholderiaceae</taxon>
        <taxon>Pandoraea</taxon>
    </lineage>
</organism>
<proteinExistence type="inferred from homology"/>
<comment type="similarity">
    <text evidence="1">Belongs to the HipA Ser/Thr kinase family.</text>
</comment>
<evidence type="ECO:0000313" key="7">
    <source>
        <dbReference type="Proteomes" id="UP000382577"/>
    </source>
</evidence>
<dbReference type="PANTHER" id="PTHR37419:SF1">
    <property type="entry name" value="SERINE_THREONINE-PROTEIN KINASE TOXIN HIPA"/>
    <property type="match status" value="1"/>
</dbReference>
<dbReference type="Proteomes" id="UP000382577">
    <property type="component" value="Unassembled WGS sequence"/>
</dbReference>
<dbReference type="EMBL" id="CABPRW010000002">
    <property type="protein sequence ID" value="VVD85040.1"/>
    <property type="molecule type" value="Genomic_DNA"/>
</dbReference>
<dbReference type="Pfam" id="PF07804">
    <property type="entry name" value="HipA_C"/>
    <property type="match status" value="1"/>
</dbReference>
<evidence type="ECO:0000259" key="4">
    <source>
        <dbReference type="Pfam" id="PF07804"/>
    </source>
</evidence>
<dbReference type="InterPro" id="IPR017508">
    <property type="entry name" value="HipA_N1"/>
</dbReference>
<keyword evidence="2" id="KW-0808">Transferase</keyword>
<dbReference type="RefSeq" id="WP_150599070.1">
    <property type="nucleotide sequence ID" value="NZ_CABPRW010000002.1"/>
</dbReference>
<accession>A0A5E4TA94</accession>
<dbReference type="NCBIfam" id="TIGR03071">
    <property type="entry name" value="couple_hipA"/>
    <property type="match status" value="1"/>
</dbReference>
<dbReference type="PANTHER" id="PTHR37419">
    <property type="entry name" value="SERINE/THREONINE-PROTEIN KINASE TOXIN HIPA"/>
    <property type="match status" value="1"/>
</dbReference>